<keyword evidence="4 6" id="KW-1133">Transmembrane helix</keyword>
<evidence type="ECO:0000259" key="7">
    <source>
        <dbReference type="Pfam" id="PF00482"/>
    </source>
</evidence>
<proteinExistence type="predicted"/>
<feature type="transmembrane region" description="Helical" evidence="6">
    <location>
        <begin position="6"/>
        <end position="24"/>
    </location>
</feature>
<comment type="subcellular location">
    <subcellularLocation>
        <location evidence="1">Cell membrane</location>
        <topology evidence="1">Multi-pass membrane protein</topology>
    </subcellularLocation>
</comment>
<dbReference type="PANTHER" id="PTHR35007">
    <property type="entry name" value="INTEGRAL MEMBRANE PROTEIN-RELATED"/>
    <property type="match status" value="1"/>
</dbReference>
<dbReference type="RefSeq" id="WP_219081961.1">
    <property type="nucleotide sequence ID" value="NZ_CP079216.1"/>
</dbReference>
<evidence type="ECO:0000256" key="1">
    <source>
        <dbReference type="ARBA" id="ARBA00004651"/>
    </source>
</evidence>
<dbReference type="InterPro" id="IPR018076">
    <property type="entry name" value="T2SS_GspF_dom"/>
</dbReference>
<evidence type="ECO:0000256" key="4">
    <source>
        <dbReference type="ARBA" id="ARBA00022989"/>
    </source>
</evidence>
<evidence type="ECO:0000256" key="3">
    <source>
        <dbReference type="ARBA" id="ARBA00022692"/>
    </source>
</evidence>
<gene>
    <name evidence="8" type="ORF">KDB89_13705</name>
</gene>
<keyword evidence="3 6" id="KW-0812">Transmembrane</keyword>
<dbReference type="Proteomes" id="UP000824504">
    <property type="component" value="Chromosome"/>
</dbReference>
<feature type="transmembrane region" description="Helical" evidence="6">
    <location>
        <begin position="55"/>
        <end position="71"/>
    </location>
</feature>
<keyword evidence="2" id="KW-1003">Cell membrane</keyword>
<name>A0ABX8SJD2_9ACTN</name>
<dbReference type="PANTHER" id="PTHR35007:SF3">
    <property type="entry name" value="POSSIBLE CONSERVED ALANINE RICH MEMBRANE PROTEIN"/>
    <property type="match status" value="1"/>
</dbReference>
<dbReference type="Pfam" id="PF00482">
    <property type="entry name" value="T2SSF"/>
    <property type="match status" value="1"/>
</dbReference>
<dbReference type="EMBL" id="CP079216">
    <property type="protein sequence ID" value="QXT62770.1"/>
    <property type="molecule type" value="Genomic_DNA"/>
</dbReference>
<organism evidence="8 9">
    <name type="scientific">Tessaracoccus palaemonis</name>
    <dbReference type="NCBI Taxonomy" id="2829499"/>
    <lineage>
        <taxon>Bacteria</taxon>
        <taxon>Bacillati</taxon>
        <taxon>Actinomycetota</taxon>
        <taxon>Actinomycetes</taxon>
        <taxon>Propionibacteriales</taxon>
        <taxon>Propionibacteriaceae</taxon>
        <taxon>Tessaracoccus</taxon>
    </lineage>
</organism>
<keyword evidence="9" id="KW-1185">Reference proteome</keyword>
<evidence type="ECO:0000256" key="5">
    <source>
        <dbReference type="ARBA" id="ARBA00023136"/>
    </source>
</evidence>
<sequence>MGVSVAAAAGAALCLGIVLIIAGLRRRERELSTRPSTGLWVTGLERWRTMSRGRRAWIVVALALGPLAAAVSGWPLAAVLLPAVLIVVPGLLTQPAQPEIDVLAGLDRWVRLVSTSLTSGKSVRDAIVATRAQAPDVLKEPVARLVARLDQRWTMRDALFAMADELNLADADAVLAALSVAAARGGGGARVTLGALTDSLQDRLRALREVAAERAKPRAVVRQVTVITLVVLAMAVLMSPQFFAPYTTPMGSLLAAALAATYLCCLVMLRRKTVPPPAPRFLRSQP</sequence>
<keyword evidence="5 6" id="KW-0472">Membrane</keyword>
<accession>A0ABX8SJD2</accession>
<evidence type="ECO:0000313" key="8">
    <source>
        <dbReference type="EMBL" id="QXT62770.1"/>
    </source>
</evidence>
<evidence type="ECO:0000313" key="9">
    <source>
        <dbReference type="Proteomes" id="UP000824504"/>
    </source>
</evidence>
<feature type="transmembrane region" description="Helical" evidence="6">
    <location>
        <begin position="250"/>
        <end position="269"/>
    </location>
</feature>
<evidence type="ECO:0000256" key="6">
    <source>
        <dbReference type="SAM" id="Phobius"/>
    </source>
</evidence>
<feature type="domain" description="Type II secretion system protein GspF" evidence="7">
    <location>
        <begin position="109"/>
        <end position="236"/>
    </location>
</feature>
<reference evidence="8 9" key="1">
    <citation type="submission" date="2021-07" db="EMBL/GenBank/DDBJ databases">
        <title>complete genome sequencing of Tessaracoccus sp.J1M15.</title>
        <authorList>
            <person name="Bae J.-W."/>
            <person name="Kim D.-y."/>
        </authorList>
    </citation>
    <scope>NUCLEOTIDE SEQUENCE [LARGE SCALE GENOMIC DNA]</scope>
    <source>
        <strain evidence="8 9">J1M15</strain>
    </source>
</reference>
<protein>
    <submittedName>
        <fullName evidence="8">Type II secretion system F family protein</fullName>
    </submittedName>
</protein>
<evidence type="ECO:0000256" key="2">
    <source>
        <dbReference type="ARBA" id="ARBA00022475"/>
    </source>
</evidence>